<dbReference type="InParanoid" id="J0D2J5"/>
<feature type="transmembrane region" description="Helical" evidence="13">
    <location>
        <begin position="150"/>
        <end position="171"/>
    </location>
</feature>
<evidence type="ECO:0000256" key="4">
    <source>
        <dbReference type="ARBA" id="ARBA00022448"/>
    </source>
</evidence>
<evidence type="ECO:0000256" key="11">
    <source>
        <dbReference type="ARBA" id="ARBA00023136"/>
    </source>
</evidence>
<dbReference type="SUPFAM" id="SSF63380">
    <property type="entry name" value="Riboflavin synthase domain-like"/>
    <property type="match status" value="1"/>
</dbReference>
<evidence type="ECO:0000256" key="9">
    <source>
        <dbReference type="ARBA" id="ARBA00023002"/>
    </source>
</evidence>
<dbReference type="Gene3D" id="3.40.50.80">
    <property type="entry name" value="Nucleotide-binding domain of ferredoxin-NADP reductase (FNR) module"/>
    <property type="match status" value="1"/>
</dbReference>
<evidence type="ECO:0000256" key="12">
    <source>
        <dbReference type="ARBA" id="ARBA00048483"/>
    </source>
</evidence>
<feature type="transmembrane region" description="Helical" evidence="13">
    <location>
        <begin position="109"/>
        <end position="129"/>
    </location>
</feature>
<evidence type="ECO:0000256" key="8">
    <source>
        <dbReference type="ARBA" id="ARBA00022989"/>
    </source>
</evidence>
<dbReference type="GO" id="GO:0015677">
    <property type="term" value="P:copper ion import"/>
    <property type="evidence" value="ECO:0007669"/>
    <property type="project" value="TreeGrafter"/>
</dbReference>
<dbReference type="InterPro" id="IPR013112">
    <property type="entry name" value="FAD-bd_8"/>
</dbReference>
<evidence type="ECO:0000256" key="1">
    <source>
        <dbReference type="ARBA" id="ARBA00004651"/>
    </source>
</evidence>
<dbReference type="EMBL" id="JH687797">
    <property type="protein sequence ID" value="EJD40983.1"/>
    <property type="molecule type" value="Genomic_DNA"/>
</dbReference>
<evidence type="ECO:0000313" key="16">
    <source>
        <dbReference type="Proteomes" id="UP000006514"/>
    </source>
</evidence>
<organism evidence="15 16">
    <name type="scientific">Auricularia subglabra (strain TFB-10046 / SS5)</name>
    <name type="common">White-rot fungus</name>
    <name type="synonym">Auricularia delicata (strain TFB10046)</name>
    <dbReference type="NCBI Taxonomy" id="717982"/>
    <lineage>
        <taxon>Eukaryota</taxon>
        <taxon>Fungi</taxon>
        <taxon>Dikarya</taxon>
        <taxon>Basidiomycota</taxon>
        <taxon>Agaricomycotina</taxon>
        <taxon>Agaricomycetes</taxon>
        <taxon>Auriculariales</taxon>
        <taxon>Auriculariaceae</taxon>
        <taxon>Auricularia</taxon>
    </lineage>
</organism>
<dbReference type="InterPro" id="IPR017938">
    <property type="entry name" value="Riboflavin_synthase-like_b-brl"/>
</dbReference>
<dbReference type="Gene3D" id="2.40.30.10">
    <property type="entry name" value="Translation factors"/>
    <property type="match status" value="1"/>
</dbReference>
<keyword evidence="10" id="KW-0406">Ion transport</keyword>
<keyword evidence="9" id="KW-0560">Oxidoreductase</keyword>
<dbReference type="EC" id="1.16.1.9" evidence="3"/>
<dbReference type="PANTHER" id="PTHR32361">
    <property type="entry name" value="FERRIC/CUPRIC REDUCTASE TRANSMEMBRANE COMPONENT"/>
    <property type="match status" value="1"/>
</dbReference>
<dbReference type="Proteomes" id="UP000006514">
    <property type="component" value="Unassembled WGS sequence"/>
</dbReference>
<comment type="subcellular location">
    <subcellularLocation>
        <location evidence="1">Cell membrane</location>
        <topology evidence="1">Multi-pass membrane protein</topology>
    </subcellularLocation>
</comment>
<dbReference type="Pfam" id="PF01794">
    <property type="entry name" value="Ferric_reduct"/>
    <property type="match status" value="1"/>
</dbReference>
<dbReference type="PROSITE" id="PS51384">
    <property type="entry name" value="FAD_FR"/>
    <property type="match status" value="1"/>
</dbReference>
<keyword evidence="5" id="KW-1003">Cell membrane</keyword>
<keyword evidence="16" id="KW-1185">Reference proteome</keyword>
<dbReference type="eggNOG" id="KOG0039">
    <property type="taxonomic scope" value="Eukaryota"/>
</dbReference>
<feature type="transmembrane region" description="Helical" evidence="13">
    <location>
        <begin position="191"/>
        <end position="210"/>
    </location>
</feature>
<dbReference type="InterPro" id="IPR013121">
    <property type="entry name" value="Fe_red_NAD-bd_6"/>
</dbReference>
<evidence type="ECO:0000256" key="7">
    <source>
        <dbReference type="ARBA" id="ARBA00022982"/>
    </source>
</evidence>
<gene>
    <name evidence="15" type="ORF">AURDEDRAFT_106480</name>
</gene>
<dbReference type="GO" id="GO:0052851">
    <property type="term" value="F:ferric-chelate reductase (NADPH) activity"/>
    <property type="evidence" value="ECO:0007669"/>
    <property type="project" value="UniProtKB-EC"/>
</dbReference>
<dbReference type="GO" id="GO:0005886">
    <property type="term" value="C:plasma membrane"/>
    <property type="evidence" value="ECO:0007669"/>
    <property type="project" value="UniProtKB-SubCell"/>
</dbReference>
<keyword evidence="7" id="KW-0249">Electron transport</keyword>
<dbReference type="FunCoup" id="J0D2J5">
    <property type="interactions" value="43"/>
</dbReference>
<dbReference type="GO" id="GO:0006879">
    <property type="term" value="P:intracellular iron ion homeostasis"/>
    <property type="evidence" value="ECO:0007669"/>
    <property type="project" value="TreeGrafter"/>
</dbReference>
<evidence type="ECO:0000256" key="5">
    <source>
        <dbReference type="ARBA" id="ARBA00022475"/>
    </source>
</evidence>
<name>J0D2J5_AURST</name>
<dbReference type="GO" id="GO:0006826">
    <property type="term" value="P:iron ion transport"/>
    <property type="evidence" value="ECO:0007669"/>
    <property type="project" value="TreeGrafter"/>
</dbReference>
<dbReference type="Pfam" id="PF08030">
    <property type="entry name" value="NAD_binding_6"/>
    <property type="match status" value="1"/>
</dbReference>
<feature type="domain" description="FAD-binding FR-type" evidence="14">
    <location>
        <begin position="286"/>
        <end position="401"/>
    </location>
</feature>
<dbReference type="InterPro" id="IPR051410">
    <property type="entry name" value="Ferric/Cupric_Reductase"/>
</dbReference>
<feature type="transmembrane region" description="Helical" evidence="13">
    <location>
        <begin position="46"/>
        <end position="67"/>
    </location>
</feature>
<accession>J0D2J5</accession>
<comment type="similarity">
    <text evidence="2">Belongs to the ferric reductase (FRE) family.</text>
</comment>
<dbReference type="OrthoDB" id="17725at2759"/>
<dbReference type="InterPro" id="IPR013130">
    <property type="entry name" value="Fe3_Rdtase_TM_dom"/>
</dbReference>
<dbReference type="CDD" id="cd06186">
    <property type="entry name" value="NOX_Duox_like_FAD_NADP"/>
    <property type="match status" value="1"/>
</dbReference>
<dbReference type="InterPro" id="IPR039261">
    <property type="entry name" value="FNR_nucleotide-bd"/>
</dbReference>
<evidence type="ECO:0000259" key="14">
    <source>
        <dbReference type="PROSITE" id="PS51384"/>
    </source>
</evidence>
<feature type="transmembrane region" description="Helical" evidence="13">
    <location>
        <begin position="255"/>
        <end position="273"/>
    </location>
</feature>
<sequence>MLWLKKPVLWHSSRVPSGYDYAKMTPGERLLIRERFHDWYSADWDYALTTVYLFCAVIGLVALVRWASIFRPRKTNAPAGIVDKLVAVGGFLVTKQFRLAAFNYDSPPLAAMGAVVGLFVFTMALMLAVKPYYWPNHEMGHSPPIATRSGWISIAIMPFMIAFATKINFIGLLARTSHERLQVFHRWSATIMYITSLVHTFPFIINNIDMGMMRAEWKTSSYYWTGVVALIPQTYLVACSWGYFRNGYYETFKKLHFVAAGLFMAALFVHCCFRLTSWDYFWATLALYGTAWITRLVRGLVTPGTATLEGLPDRTLLARVSTSRRFTWAPGQHVFVRFMLGPVHFATTHPFTVSNCHSAGGSLELIMRVRDGITQELYRRAAAGGAVRVFVDGPYGHATLARDLRAYDRVLFLAGGSGATFTLPLLVDLVTNGRAEATIEFVVAVRESGSLEWIDRQLRDLKGAEPPRVAITTYITRGTSVSEKDGDAPDVASRHEDEGRPDLAALIRNACSGAAARVAIIACGPDEFAYDVRRAVAAEQLRVACGEASAVEVYLHAENYSW</sequence>
<dbReference type="SFLD" id="SFLDG01168">
    <property type="entry name" value="Ferric_reductase_subgroup_(FRE"/>
    <property type="match status" value="1"/>
</dbReference>
<dbReference type="SUPFAM" id="SSF52343">
    <property type="entry name" value="Ferredoxin reductase-like, C-terminal NADP-linked domain"/>
    <property type="match status" value="1"/>
</dbReference>
<keyword evidence="4" id="KW-0813">Transport</keyword>
<evidence type="ECO:0000256" key="2">
    <source>
        <dbReference type="ARBA" id="ARBA00006278"/>
    </source>
</evidence>
<dbReference type="AlphaFoldDB" id="J0D2J5"/>
<evidence type="ECO:0000256" key="3">
    <source>
        <dbReference type="ARBA" id="ARBA00012668"/>
    </source>
</evidence>
<evidence type="ECO:0000256" key="6">
    <source>
        <dbReference type="ARBA" id="ARBA00022692"/>
    </source>
</evidence>
<keyword evidence="8 13" id="KW-1133">Transmembrane helix</keyword>
<dbReference type="KEGG" id="adl:AURDEDRAFT_106480"/>
<keyword evidence="11 13" id="KW-0472">Membrane</keyword>
<reference evidence="16" key="1">
    <citation type="journal article" date="2012" name="Science">
        <title>The Paleozoic origin of enzymatic lignin decomposition reconstructed from 31 fungal genomes.</title>
        <authorList>
            <person name="Floudas D."/>
            <person name="Binder M."/>
            <person name="Riley R."/>
            <person name="Barry K."/>
            <person name="Blanchette R.A."/>
            <person name="Henrissat B."/>
            <person name="Martinez A.T."/>
            <person name="Otillar R."/>
            <person name="Spatafora J.W."/>
            <person name="Yadav J.S."/>
            <person name="Aerts A."/>
            <person name="Benoit I."/>
            <person name="Boyd A."/>
            <person name="Carlson A."/>
            <person name="Copeland A."/>
            <person name="Coutinho P.M."/>
            <person name="de Vries R.P."/>
            <person name="Ferreira P."/>
            <person name="Findley K."/>
            <person name="Foster B."/>
            <person name="Gaskell J."/>
            <person name="Glotzer D."/>
            <person name="Gorecki P."/>
            <person name="Heitman J."/>
            <person name="Hesse C."/>
            <person name="Hori C."/>
            <person name="Igarashi K."/>
            <person name="Jurgens J.A."/>
            <person name="Kallen N."/>
            <person name="Kersten P."/>
            <person name="Kohler A."/>
            <person name="Kuees U."/>
            <person name="Kumar T.K.A."/>
            <person name="Kuo A."/>
            <person name="LaButti K."/>
            <person name="Larrondo L.F."/>
            <person name="Lindquist E."/>
            <person name="Ling A."/>
            <person name="Lombard V."/>
            <person name="Lucas S."/>
            <person name="Lundell T."/>
            <person name="Martin R."/>
            <person name="McLaughlin D.J."/>
            <person name="Morgenstern I."/>
            <person name="Morin E."/>
            <person name="Murat C."/>
            <person name="Nagy L.G."/>
            <person name="Nolan M."/>
            <person name="Ohm R.A."/>
            <person name="Patyshakuliyeva A."/>
            <person name="Rokas A."/>
            <person name="Ruiz-Duenas F.J."/>
            <person name="Sabat G."/>
            <person name="Salamov A."/>
            <person name="Samejima M."/>
            <person name="Schmutz J."/>
            <person name="Slot J.C."/>
            <person name="St John F."/>
            <person name="Stenlid J."/>
            <person name="Sun H."/>
            <person name="Sun S."/>
            <person name="Syed K."/>
            <person name="Tsang A."/>
            <person name="Wiebenga A."/>
            <person name="Young D."/>
            <person name="Pisabarro A."/>
            <person name="Eastwood D.C."/>
            <person name="Martin F."/>
            <person name="Cullen D."/>
            <person name="Grigoriev I.V."/>
            <person name="Hibbett D.S."/>
        </authorList>
    </citation>
    <scope>NUCLEOTIDE SEQUENCE [LARGE SCALE GENOMIC DNA]</scope>
    <source>
        <strain evidence="16">TFB10046</strain>
    </source>
</reference>
<evidence type="ECO:0000313" key="15">
    <source>
        <dbReference type="EMBL" id="EJD40983.1"/>
    </source>
</evidence>
<dbReference type="PANTHER" id="PTHR32361:SF23">
    <property type="entry name" value="FERRIC-CHELATE REDUCTASE"/>
    <property type="match status" value="1"/>
</dbReference>
<proteinExistence type="inferred from homology"/>
<protein>
    <recommendedName>
        <fullName evidence="3">ferric-chelate reductase (NADPH)</fullName>
        <ecNumber evidence="3">1.16.1.9</ecNumber>
    </recommendedName>
</protein>
<dbReference type="InterPro" id="IPR017927">
    <property type="entry name" value="FAD-bd_FR_type"/>
</dbReference>
<keyword evidence="6 13" id="KW-0812">Transmembrane</keyword>
<dbReference type="Pfam" id="PF08022">
    <property type="entry name" value="FAD_binding_8"/>
    <property type="match status" value="1"/>
</dbReference>
<comment type="catalytic activity">
    <reaction evidence="12">
        <text>2 a Fe(II)-siderophore + NADP(+) + H(+) = 2 a Fe(III)-siderophore + NADPH</text>
        <dbReference type="Rhea" id="RHEA:28795"/>
        <dbReference type="Rhea" id="RHEA-COMP:11342"/>
        <dbReference type="Rhea" id="RHEA-COMP:11344"/>
        <dbReference type="ChEBI" id="CHEBI:15378"/>
        <dbReference type="ChEBI" id="CHEBI:29033"/>
        <dbReference type="ChEBI" id="CHEBI:29034"/>
        <dbReference type="ChEBI" id="CHEBI:57783"/>
        <dbReference type="ChEBI" id="CHEBI:58349"/>
        <dbReference type="EC" id="1.16.1.9"/>
    </reaction>
</comment>
<evidence type="ECO:0000256" key="10">
    <source>
        <dbReference type="ARBA" id="ARBA00023065"/>
    </source>
</evidence>
<dbReference type="SFLD" id="SFLDS00052">
    <property type="entry name" value="Ferric_Reductase_Domain"/>
    <property type="match status" value="1"/>
</dbReference>
<dbReference type="OMA" id="PWLDQPV"/>
<feature type="transmembrane region" description="Helical" evidence="13">
    <location>
        <begin position="222"/>
        <end position="243"/>
    </location>
</feature>
<evidence type="ECO:0000256" key="13">
    <source>
        <dbReference type="SAM" id="Phobius"/>
    </source>
</evidence>